<gene>
    <name evidence="6" type="ORF">M0813_27039</name>
</gene>
<dbReference type="Pfam" id="PF13181">
    <property type="entry name" value="TPR_8"/>
    <property type="match status" value="2"/>
</dbReference>
<keyword evidence="6" id="KW-0808">Transferase</keyword>
<evidence type="ECO:0000256" key="1">
    <source>
        <dbReference type="ARBA" id="ARBA00022737"/>
    </source>
</evidence>
<dbReference type="GO" id="GO:0016757">
    <property type="term" value="F:glycosyltransferase activity"/>
    <property type="evidence" value="ECO:0007669"/>
    <property type="project" value="UniProtKB-KW"/>
</dbReference>
<dbReference type="EMBL" id="JAOAOG010000239">
    <property type="protein sequence ID" value="KAJ6237478.1"/>
    <property type="molecule type" value="Genomic_DNA"/>
</dbReference>
<comment type="caution">
    <text evidence="6">The sequence shown here is derived from an EMBL/GenBank/DDBJ whole genome shotgun (WGS) entry which is preliminary data.</text>
</comment>
<feature type="region of interest" description="Disordered" evidence="5">
    <location>
        <begin position="227"/>
        <end position="270"/>
    </location>
</feature>
<feature type="repeat" description="TPR" evidence="3">
    <location>
        <begin position="719"/>
        <end position="752"/>
    </location>
</feature>
<dbReference type="InterPro" id="IPR013105">
    <property type="entry name" value="TPR_2"/>
</dbReference>
<feature type="compositionally biased region" description="Acidic residues" evidence="5">
    <location>
        <begin position="237"/>
        <end position="248"/>
    </location>
</feature>
<dbReference type="PANTHER" id="PTHR44177">
    <property type="entry name" value="TETRATRICOPEPTIDE REPEAT PROTEIN 8"/>
    <property type="match status" value="1"/>
</dbReference>
<feature type="region of interest" description="Disordered" evidence="5">
    <location>
        <begin position="573"/>
        <end position="646"/>
    </location>
</feature>
<dbReference type="PANTHER" id="PTHR44177:SF1">
    <property type="entry name" value="TETRATRICOPEPTIDE REPEAT PROTEIN 8"/>
    <property type="match status" value="1"/>
</dbReference>
<dbReference type="PROSITE" id="PS50005">
    <property type="entry name" value="TPR"/>
    <property type="match status" value="4"/>
</dbReference>
<feature type="compositionally biased region" description="Acidic residues" evidence="5">
    <location>
        <begin position="934"/>
        <end position="945"/>
    </location>
</feature>
<feature type="coiled-coil region" evidence="4">
    <location>
        <begin position="462"/>
        <end position="510"/>
    </location>
</feature>
<feature type="region of interest" description="Disordered" evidence="5">
    <location>
        <begin position="933"/>
        <end position="962"/>
    </location>
</feature>
<evidence type="ECO:0000256" key="4">
    <source>
        <dbReference type="SAM" id="Coils"/>
    </source>
</evidence>
<feature type="repeat" description="TPR" evidence="3">
    <location>
        <begin position="368"/>
        <end position="401"/>
    </location>
</feature>
<evidence type="ECO:0000313" key="6">
    <source>
        <dbReference type="EMBL" id="KAJ6237478.1"/>
    </source>
</evidence>
<name>A0ABQ8XXZ9_9EUKA</name>
<protein>
    <submittedName>
        <fullName evidence="6">Udp-n-acetylglucosamine--peptide n-acetylglucosaminyltransferase</fullName>
    </submittedName>
</protein>
<dbReference type="SMART" id="SM00028">
    <property type="entry name" value="TPR"/>
    <property type="match status" value="5"/>
</dbReference>
<keyword evidence="4" id="KW-0175">Coiled coil</keyword>
<proteinExistence type="predicted"/>
<dbReference type="PROSITE" id="PS50293">
    <property type="entry name" value="TPR_REGION"/>
    <property type="match status" value="1"/>
</dbReference>
<sequence>MEEKKENEIERKKEREKEKENTITIEKDDLYIVKLGIKNTNTNNNQEGDDGQQNSKNQEEAPIVTKTIYTNNTSHQNTKKTFHKTSKHNNNDLPFFFQPNNRKEKYNPHDEYNEFVKGTNSSQLISYLNEIRKLPNDEMIWKKFFNFDQDYLRSSEASKVFKNFLCNQKKASFKLFENLLAFFNKFNLHQFRKLCFEQLIKTYQSNPKSYLLYGIWLINQKKNIGKKGINPNLNDNEKEEEQEEEEEQQQQQQQKENSNDGGGVENSEKEDDNGIKIFQKGLKKCRSRLATKSIRKDYAQLYFQLGNFAIKKGNTDEAINAYKKTLKYNPNHICAHNNLASILCSSLSTRKTARKHFKIASTLRPTDLSILYNLGMLLFELGDKNESFQCFLKIQAKNPKHKESALAITKIFKENKLYNKALDWLFYIQVIDPLDPLPNIKSAQILIKIGENKKAIKKYKIALELIDNLIDLEKKKNNLIENRILIENKNENLMHNKENILIKNNRINNNSNIFLINNRCFKKKKKDFQQIRLKILFTIGKLISEIAFNEKNNKKLRQAVYYLKQFLLLSNDNNNINKNHKNDNKNNNNKNKNNNNDKNNSNNNNDNDNKNNNSNDNNNNKNGDNKNQNNNYDHKKQKNNKKKNQTDTNLIIEANLSLGKIFLKLKHYEKAKESFNLVLKKDYKNFEAKLYLVIVESKTNIKNAIKTIQQLSIKNPKNSDCQLQLSRLYKKQGKIFIAIQKYQYAMKLNPKTKSGKKIPGPILTDLDKQFLNLNKKYRPDLNFNMQFHYSKDNNERNNVINDIQTINKNNITNDSINNQNNMINCCNSKFYSLEQIQILCGSLSKKKVSLKKLNLTNRLIGSEGALIILKFLKNNWDLQSIQFAQSDVIELSTVKSINNFINRNKKINGDPNLFDLYSFFQLLPIGNVNRWNTDNEDNEDKEVDNENNNNENKVGFDENNDDKERGKGAINLLFNDLLKIKFGKYYDSFLKIITNQNKSITNNIQTKRLLLAILTGVFVFDQELKQFNNQLPQKRNLNHFKNNPFFIPKKISKLKNIIFLTIEIKNNNKSIFIEEEEEGDEEEGGRGGGEVENNSSIDNNFNTFMIDKEQNNTDKQSGNGKANLQKYIKLPLSIAIVKSKLLRNWVLQFKNIKNNLIFIDYSKRSFDSLQIIVNYWITGKILLSPNLKFNKIMNEINGAIEYYQMNPKSCFFKQLKKLKNQFSNQDQK</sequence>
<dbReference type="Gene3D" id="1.25.40.10">
    <property type="entry name" value="Tetratricopeptide repeat domain"/>
    <property type="match status" value="2"/>
</dbReference>
<dbReference type="InterPro" id="IPR011990">
    <property type="entry name" value="TPR-like_helical_dom_sf"/>
</dbReference>
<evidence type="ECO:0000313" key="7">
    <source>
        <dbReference type="Proteomes" id="UP001150062"/>
    </source>
</evidence>
<feature type="repeat" description="TPR" evidence="3">
    <location>
        <begin position="299"/>
        <end position="332"/>
    </location>
</feature>
<evidence type="ECO:0000256" key="3">
    <source>
        <dbReference type="PROSITE-ProRule" id="PRU00339"/>
    </source>
</evidence>
<dbReference type="SUPFAM" id="SSF48452">
    <property type="entry name" value="TPR-like"/>
    <property type="match status" value="1"/>
</dbReference>
<reference evidence="6" key="1">
    <citation type="submission" date="2022-08" db="EMBL/GenBank/DDBJ databases">
        <title>Novel sulfate-reducing endosymbionts in the free-living metamonad Anaeramoeba.</title>
        <authorList>
            <person name="Jerlstrom-Hultqvist J."/>
            <person name="Cepicka I."/>
            <person name="Gallot-Lavallee L."/>
            <person name="Salas-Leiva D."/>
            <person name="Curtis B.A."/>
            <person name="Zahonova K."/>
            <person name="Pipaliya S."/>
            <person name="Dacks J."/>
            <person name="Roger A.J."/>
        </authorList>
    </citation>
    <scope>NUCLEOTIDE SEQUENCE</scope>
    <source>
        <strain evidence="6">Schooner1</strain>
    </source>
</reference>
<keyword evidence="2 3" id="KW-0802">TPR repeat</keyword>
<feature type="region of interest" description="Disordered" evidence="5">
    <location>
        <begin position="1"/>
        <end position="21"/>
    </location>
</feature>
<feature type="region of interest" description="Disordered" evidence="5">
    <location>
        <begin position="1075"/>
        <end position="1095"/>
    </location>
</feature>
<dbReference type="Proteomes" id="UP001150062">
    <property type="component" value="Unassembled WGS sequence"/>
</dbReference>
<keyword evidence="7" id="KW-1185">Reference proteome</keyword>
<feature type="compositionally biased region" description="Low complexity" evidence="5">
    <location>
        <begin position="585"/>
        <end position="631"/>
    </location>
</feature>
<dbReference type="InterPro" id="IPR019734">
    <property type="entry name" value="TPR_rpt"/>
</dbReference>
<evidence type="ECO:0000256" key="2">
    <source>
        <dbReference type="ARBA" id="ARBA00022803"/>
    </source>
</evidence>
<organism evidence="6 7">
    <name type="scientific">Anaeramoeba flamelloides</name>
    <dbReference type="NCBI Taxonomy" id="1746091"/>
    <lineage>
        <taxon>Eukaryota</taxon>
        <taxon>Metamonada</taxon>
        <taxon>Anaeramoebidae</taxon>
        <taxon>Anaeramoeba</taxon>
    </lineage>
</organism>
<accession>A0ABQ8XXZ9</accession>
<keyword evidence="6" id="KW-0328">Glycosyltransferase</keyword>
<keyword evidence="1" id="KW-0677">Repeat</keyword>
<feature type="repeat" description="TPR" evidence="3">
    <location>
        <begin position="652"/>
        <end position="685"/>
    </location>
</feature>
<dbReference type="Pfam" id="PF07719">
    <property type="entry name" value="TPR_2"/>
    <property type="match status" value="1"/>
</dbReference>
<evidence type="ECO:0000256" key="5">
    <source>
        <dbReference type="SAM" id="MobiDB-lite"/>
    </source>
</evidence>
<dbReference type="InterPro" id="IPR028796">
    <property type="entry name" value="BBS8"/>
</dbReference>